<dbReference type="EMBL" id="CP112998">
    <property type="protein sequence ID" value="WAC12700.1"/>
    <property type="molecule type" value="Genomic_DNA"/>
</dbReference>
<accession>A0A9E8N9Y2</accession>
<evidence type="ECO:0000313" key="2">
    <source>
        <dbReference type="EMBL" id="WAC12700.1"/>
    </source>
</evidence>
<dbReference type="Proteomes" id="UP001164653">
    <property type="component" value="Chromosome"/>
</dbReference>
<evidence type="ECO:0000313" key="3">
    <source>
        <dbReference type="Proteomes" id="UP001164653"/>
    </source>
</evidence>
<reference evidence="2" key="1">
    <citation type="submission" date="2022-11" db="EMBL/GenBank/DDBJ databases">
        <title>Dyadobacter pollutisoli sp. nov., isolated from plastic dumped soil.</title>
        <authorList>
            <person name="Kim J.M."/>
            <person name="Kim K.R."/>
            <person name="Lee J.K."/>
            <person name="Hao L."/>
            <person name="Jeon C.O."/>
        </authorList>
    </citation>
    <scope>NUCLEOTIDE SEQUENCE</scope>
    <source>
        <strain evidence="2">U1</strain>
    </source>
</reference>
<name>A0A9E8N9Y2_9BACT</name>
<evidence type="ECO:0008006" key="4">
    <source>
        <dbReference type="Google" id="ProtNLM"/>
    </source>
</evidence>
<dbReference type="KEGG" id="dpf:ON006_01785"/>
<dbReference type="RefSeq" id="WP_244823400.1">
    <property type="nucleotide sequence ID" value="NZ_CP112998.1"/>
</dbReference>
<keyword evidence="3" id="KW-1185">Reference proteome</keyword>
<proteinExistence type="predicted"/>
<gene>
    <name evidence="2" type="ORF">ON006_01785</name>
</gene>
<dbReference type="AlphaFoldDB" id="A0A9E8N9Y2"/>
<feature type="signal peptide" evidence="1">
    <location>
        <begin position="1"/>
        <end position="21"/>
    </location>
</feature>
<organism evidence="2 3">
    <name type="scientific">Dyadobacter pollutisoli</name>
    <dbReference type="NCBI Taxonomy" id="2910158"/>
    <lineage>
        <taxon>Bacteria</taxon>
        <taxon>Pseudomonadati</taxon>
        <taxon>Bacteroidota</taxon>
        <taxon>Cytophagia</taxon>
        <taxon>Cytophagales</taxon>
        <taxon>Spirosomataceae</taxon>
        <taxon>Dyadobacter</taxon>
    </lineage>
</organism>
<sequence length="129" mass="14047">MKKTSLFLFIILLGMAFESYSQTAAATPASTDFFAGNWEITIFGTPDGDAKMIAELIRKDGKLTGELKDPAGTRPAVPLSKVEEGNENILLYFVAEQAGEISIELTKVDSDHLKGQLMSMFDATALRVK</sequence>
<evidence type="ECO:0000256" key="1">
    <source>
        <dbReference type="SAM" id="SignalP"/>
    </source>
</evidence>
<protein>
    <recommendedName>
        <fullName evidence="4">TIGR03067 domain-containing protein</fullName>
    </recommendedName>
</protein>
<feature type="chain" id="PRO_5038386277" description="TIGR03067 domain-containing protein" evidence="1">
    <location>
        <begin position="22"/>
        <end position="129"/>
    </location>
</feature>
<keyword evidence="1" id="KW-0732">Signal</keyword>